<dbReference type="InterPro" id="IPR035919">
    <property type="entry name" value="EAL_sf"/>
</dbReference>
<dbReference type="PANTHER" id="PTHR33121:SF70">
    <property type="entry name" value="SIGNALING PROTEIN YKOW"/>
    <property type="match status" value="1"/>
</dbReference>
<reference evidence="3 4" key="1">
    <citation type="journal article" date="2012" name="J. Bacteriol.">
        <title>Genome of Bacillus macauensis ZFHKF-1, a Long-Chain-Forming Bacterium.</title>
        <authorList>
            <person name="Cai L."/>
            <person name="Zhang T."/>
        </authorList>
    </citation>
    <scope>NUCLEOTIDE SEQUENCE [LARGE SCALE GENOMIC DNA]</scope>
    <source>
        <strain evidence="3 4">ZFHKF-1</strain>
    </source>
</reference>
<dbReference type="PANTHER" id="PTHR33121">
    <property type="entry name" value="CYCLIC DI-GMP PHOSPHODIESTERASE PDEF"/>
    <property type="match status" value="1"/>
</dbReference>
<proteinExistence type="predicted"/>
<dbReference type="PATRIC" id="fig|1196324.3.peg.1370"/>
<dbReference type="OrthoDB" id="9759607at2"/>
<dbReference type="Gene3D" id="3.20.20.450">
    <property type="entry name" value="EAL domain"/>
    <property type="match status" value="1"/>
</dbReference>
<keyword evidence="1" id="KW-0472">Membrane</keyword>
<dbReference type="eggNOG" id="COG5001">
    <property type="taxonomic scope" value="Bacteria"/>
</dbReference>
<sequence>MNREVGYMLLASFVSRDVLIVGLLLLFIGLLMFLLISARYERRKSEREAYGHLASLSPQSIIVLNEQLSVKYISQSVYDYCEGRNPKELLTKEQQFCMVGEDYDLFEKMAYAVLQTGASKVIVCRLTVRDQVSTVEIFMKRFSQPHNTVTRELVCSIKDITERIDYENELRQLAFGERAEGVAEGKADIDWALRRGELFLVYQPKVSLHDGRTIGTEALMRWRHPQRGLISPNEFIPEAERRGAIEEMTYWAIEKAVTDMKPVLQDMPHFYTAVNLSAQMFNDPGLVAKILCILQRVNFPPDRLVLEITETGIMNNLALCREMLQELMNHGVRIAMDDFGKGYSSLDSLRQLPVAILKIDKNFVDRLEDEKDLIIVKAVIRLAKELNIKVLAEGIETKKQWQQLAALQCDYGQGYYFGKPHATISL</sequence>
<dbReference type="InterPro" id="IPR035965">
    <property type="entry name" value="PAS-like_dom_sf"/>
</dbReference>
<dbReference type="Proteomes" id="UP000004080">
    <property type="component" value="Unassembled WGS sequence"/>
</dbReference>
<keyword evidence="4" id="KW-1185">Reference proteome</keyword>
<feature type="transmembrane region" description="Helical" evidence="1">
    <location>
        <begin position="18"/>
        <end position="38"/>
    </location>
</feature>
<dbReference type="Gene3D" id="3.30.450.20">
    <property type="entry name" value="PAS domain"/>
    <property type="match status" value="1"/>
</dbReference>
<evidence type="ECO:0000256" key="1">
    <source>
        <dbReference type="SAM" id="Phobius"/>
    </source>
</evidence>
<dbReference type="EMBL" id="AKKV01000022">
    <property type="protein sequence ID" value="EIT86271.1"/>
    <property type="molecule type" value="Genomic_DNA"/>
</dbReference>
<organism evidence="3 4">
    <name type="scientific">Fictibacillus macauensis ZFHKF-1</name>
    <dbReference type="NCBI Taxonomy" id="1196324"/>
    <lineage>
        <taxon>Bacteria</taxon>
        <taxon>Bacillati</taxon>
        <taxon>Bacillota</taxon>
        <taxon>Bacilli</taxon>
        <taxon>Bacillales</taxon>
        <taxon>Fictibacillaceae</taxon>
        <taxon>Fictibacillus</taxon>
    </lineage>
</organism>
<feature type="domain" description="EAL" evidence="2">
    <location>
        <begin position="182"/>
        <end position="426"/>
    </location>
</feature>
<name>I8J3C5_9BACL</name>
<accession>I8J3C5</accession>
<protein>
    <submittedName>
        <fullName evidence="3">PAS/PAC sensor-containing diguanylate cyclase/phosphodiesterase</fullName>
    </submittedName>
</protein>
<dbReference type="SMART" id="SM00052">
    <property type="entry name" value="EAL"/>
    <property type="match status" value="1"/>
</dbReference>
<dbReference type="InterPro" id="IPR050706">
    <property type="entry name" value="Cyclic-di-GMP_PDE-like"/>
</dbReference>
<evidence type="ECO:0000313" key="4">
    <source>
        <dbReference type="Proteomes" id="UP000004080"/>
    </source>
</evidence>
<dbReference type="Pfam" id="PF00563">
    <property type="entry name" value="EAL"/>
    <property type="match status" value="1"/>
</dbReference>
<evidence type="ECO:0000259" key="2">
    <source>
        <dbReference type="PROSITE" id="PS50883"/>
    </source>
</evidence>
<dbReference type="GO" id="GO:0071111">
    <property type="term" value="F:cyclic-guanylate-specific phosphodiesterase activity"/>
    <property type="evidence" value="ECO:0007669"/>
    <property type="project" value="InterPro"/>
</dbReference>
<evidence type="ECO:0000313" key="3">
    <source>
        <dbReference type="EMBL" id="EIT86271.1"/>
    </source>
</evidence>
<dbReference type="STRING" id="1196324.A374_06716"/>
<dbReference type="InterPro" id="IPR001633">
    <property type="entry name" value="EAL_dom"/>
</dbReference>
<comment type="caution">
    <text evidence="3">The sequence shown here is derived from an EMBL/GenBank/DDBJ whole genome shotgun (WGS) entry which is preliminary data.</text>
</comment>
<dbReference type="SUPFAM" id="SSF141868">
    <property type="entry name" value="EAL domain-like"/>
    <property type="match status" value="1"/>
</dbReference>
<keyword evidence="1" id="KW-0812">Transmembrane</keyword>
<dbReference type="RefSeq" id="WP_007201440.1">
    <property type="nucleotide sequence ID" value="NZ_AKKV01000022.1"/>
</dbReference>
<dbReference type="PROSITE" id="PS50883">
    <property type="entry name" value="EAL"/>
    <property type="match status" value="1"/>
</dbReference>
<dbReference type="SUPFAM" id="SSF55785">
    <property type="entry name" value="PYP-like sensor domain (PAS domain)"/>
    <property type="match status" value="1"/>
</dbReference>
<gene>
    <name evidence="3" type="ORF">A374_06716</name>
</gene>
<dbReference type="CDD" id="cd01948">
    <property type="entry name" value="EAL"/>
    <property type="match status" value="1"/>
</dbReference>
<keyword evidence="1" id="KW-1133">Transmembrane helix</keyword>
<dbReference type="AlphaFoldDB" id="I8J3C5"/>